<evidence type="ECO:0000256" key="2">
    <source>
        <dbReference type="ARBA" id="ARBA00022741"/>
    </source>
</evidence>
<dbReference type="RefSeq" id="WP_181750693.1">
    <property type="nucleotide sequence ID" value="NZ_JACEIQ010000002.1"/>
</dbReference>
<name>A0A7W1WP38_9BACL</name>
<evidence type="ECO:0000256" key="3">
    <source>
        <dbReference type="ARBA" id="ARBA00022840"/>
    </source>
</evidence>
<dbReference type="CDD" id="cd02037">
    <property type="entry name" value="Mrp_NBP35"/>
    <property type="match status" value="1"/>
</dbReference>
<dbReference type="PANTHER" id="PTHR42961:SF2">
    <property type="entry name" value="IRON-SULFUR PROTEIN NUBPL"/>
    <property type="match status" value="1"/>
</dbReference>
<dbReference type="EMBL" id="JACEIQ010000002">
    <property type="protein sequence ID" value="MBA4493464.1"/>
    <property type="molecule type" value="Genomic_DNA"/>
</dbReference>
<comment type="caution">
    <text evidence="6">The sequence shown here is derived from an EMBL/GenBank/DDBJ whole genome shotgun (WGS) entry which is preliminary data.</text>
</comment>
<accession>A0A7W1WP38</accession>
<keyword evidence="2" id="KW-0547">Nucleotide-binding</keyword>
<proteinExistence type="predicted"/>
<keyword evidence="1" id="KW-0479">Metal-binding</keyword>
<evidence type="ECO:0000256" key="1">
    <source>
        <dbReference type="ARBA" id="ARBA00022723"/>
    </source>
</evidence>
<dbReference type="GO" id="GO:0005524">
    <property type="term" value="F:ATP binding"/>
    <property type="evidence" value="ECO:0007669"/>
    <property type="project" value="UniProtKB-KW"/>
</dbReference>
<dbReference type="InterPro" id="IPR033756">
    <property type="entry name" value="YlxH/NBP35"/>
</dbReference>
<protein>
    <submittedName>
        <fullName evidence="6">P-loop NTPase</fullName>
    </submittedName>
</protein>
<dbReference type="GO" id="GO:0046872">
    <property type="term" value="F:metal ion binding"/>
    <property type="evidence" value="ECO:0007669"/>
    <property type="project" value="UniProtKB-KW"/>
</dbReference>
<dbReference type="Pfam" id="PF10609">
    <property type="entry name" value="ParA"/>
    <property type="match status" value="1"/>
</dbReference>
<reference evidence="6 7" key="1">
    <citation type="submission" date="2020-07" db="EMBL/GenBank/DDBJ databases">
        <authorList>
            <person name="Feng H."/>
        </authorList>
    </citation>
    <scope>NUCLEOTIDE SEQUENCE [LARGE SCALE GENOMIC DNA]</scope>
    <source>
        <strain evidence="7">s-10</strain>
    </source>
</reference>
<dbReference type="InterPro" id="IPR044304">
    <property type="entry name" value="NUBPL-like"/>
</dbReference>
<sequence>MLSESTKVIYIYSGKGGVGKSTVAVNLAYAFQTYYNNLRVGLFDADFQGPSIPTMLNGIEVQKKIHMKKNTIQPAIIGEITVSSPGYIDGYQNGNYFFGKYIEGALHQLLYKPDWDCDVLIVDLPPGSGELHKQLLSQVKGKVVLVTTPERISYADTQKGIDMLRRLEIPILGVIENMSYIGCFNCGTNIHLYQGDVENEFAQPNQLPLLNSIPILPEISTGNNKGIPFILEAPEHPISMKFKVLASELLTSFTSKRFQDH</sequence>
<dbReference type="GO" id="GO:0051539">
    <property type="term" value="F:4 iron, 4 sulfur cluster binding"/>
    <property type="evidence" value="ECO:0007669"/>
    <property type="project" value="TreeGrafter"/>
</dbReference>
<keyword evidence="3" id="KW-0067">ATP-binding</keyword>
<dbReference type="PANTHER" id="PTHR42961">
    <property type="entry name" value="IRON-SULFUR PROTEIN NUBPL"/>
    <property type="match status" value="1"/>
</dbReference>
<dbReference type="InterPro" id="IPR027417">
    <property type="entry name" value="P-loop_NTPase"/>
</dbReference>
<evidence type="ECO:0000313" key="7">
    <source>
        <dbReference type="Proteomes" id="UP000535491"/>
    </source>
</evidence>
<keyword evidence="4" id="KW-0408">Iron</keyword>
<dbReference type="InterPro" id="IPR019591">
    <property type="entry name" value="Mrp/NBP35_ATP-bd"/>
</dbReference>
<dbReference type="GO" id="GO:0016226">
    <property type="term" value="P:iron-sulfur cluster assembly"/>
    <property type="evidence" value="ECO:0007669"/>
    <property type="project" value="InterPro"/>
</dbReference>
<dbReference type="AlphaFoldDB" id="A0A7W1WP38"/>
<evidence type="ECO:0000313" key="6">
    <source>
        <dbReference type="EMBL" id="MBA4493464.1"/>
    </source>
</evidence>
<keyword evidence="5" id="KW-0411">Iron-sulfur</keyword>
<dbReference type="SUPFAM" id="SSF52540">
    <property type="entry name" value="P-loop containing nucleoside triphosphate hydrolases"/>
    <property type="match status" value="1"/>
</dbReference>
<keyword evidence="7" id="KW-1185">Reference proteome</keyword>
<organism evidence="6 7">
    <name type="scientific">Paenactinomyces guangxiensis</name>
    <dbReference type="NCBI Taxonomy" id="1490290"/>
    <lineage>
        <taxon>Bacteria</taxon>
        <taxon>Bacillati</taxon>
        <taxon>Bacillota</taxon>
        <taxon>Bacilli</taxon>
        <taxon>Bacillales</taxon>
        <taxon>Thermoactinomycetaceae</taxon>
        <taxon>Paenactinomyces</taxon>
    </lineage>
</organism>
<dbReference type="GO" id="GO:0140663">
    <property type="term" value="F:ATP-dependent FeS chaperone activity"/>
    <property type="evidence" value="ECO:0007669"/>
    <property type="project" value="InterPro"/>
</dbReference>
<evidence type="ECO:0000256" key="4">
    <source>
        <dbReference type="ARBA" id="ARBA00023004"/>
    </source>
</evidence>
<gene>
    <name evidence="6" type="ORF">H1191_03990</name>
</gene>
<dbReference type="Proteomes" id="UP000535491">
    <property type="component" value="Unassembled WGS sequence"/>
</dbReference>
<dbReference type="Gene3D" id="3.40.50.300">
    <property type="entry name" value="P-loop containing nucleotide triphosphate hydrolases"/>
    <property type="match status" value="1"/>
</dbReference>
<evidence type="ECO:0000256" key="5">
    <source>
        <dbReference type="ARBA" id="ARBA00023014"/>
    </source>
</evidence>